<sequence length="138" mass="14601">MNDAAPRRIEKLTSIAALRLLGTVSFGRVAFTLHALPAIRPAGHTLDGGDVIIRGHSGSDLDSAAGQIVAYEADVISPEDHLGWSVSVTGKAELVLGVDAITRCESLFQRPETGPRQSVLLRLPPEFVTGYTVRDGAA</sequence>
<dbReference type="AlphaFoldDB" id="A0A934QZ55"/>
<keyword evidence="2" id="KW-1185">Reference proteome</keyword>
<evidence type="ECO:0000313" key="1">
    <source>
        <dbReference type="EMBL" id="MBK1788777.1"/>
    </source>
</evidence>
<accession>A0A934QZ55</accession>
<dbReference type="Proteomes" id="UP000635245">
    <property type="component" value="Unassembled WGS sequence"/>
</dbReference>
<reference evidence="1" key="1">
    <citation type="submission" date="2020-12" db="EMBL/GenBank/DDBJ databases">
        <title>Prauserella sp. ASG 168, a novel actinomycete isolated from cave rock.</title>
        <authorList>
            <person name="Suriyachadkun C."/>
        </authorList>
    </citation>
    <scope>NUCLEOTIDE SEQUENCE</scope>
    <source>
        <strain evidence="1">ASG 168</strain>
    </source>
</reference>
<dbReference type="SUPFAM" id="SSF50475">
    <property type="entry name" value="FMN-binding split barrel"/>
    <property type="match status" value="1"/>
</dbReference>
<dbReference type="InterPro" id="IPR012349">
    <property type="entry name" value="Split_barrel_FMN-bd"/>
</dbReference>
<dbReference type="RefSeq" id="WP_200325020.1">
    <property type="nucleotide sequence ID" value="NZ_JAENJH010000011.1"/>
</dbReference>
<evidence type="ECO:0000313" key="2">
    <source>
        <dbReference type="Proteomes" id="UP000635245"/>
    </source>
</evidence>
<dbReference type="Gene3D" id="2.30.110.10">
    <property type="entry name" value="Electron Transport, Fmn-binding Protein, Chain A"/>
    <property type="match status" value="1"/>
</dbReference>
<dbReference type="Pfam" id="PF12900">
    <property type="entry name" value="Pyridox_ox_2"/>
    <property type="match status" value="1"/>
</dbReference>
<gene>
    <name evidence="1" type="ORF">JHE00_30990</name>
</gene>
<dbReference type="EMBL" id="JAENJH010000011">
    <property type="protein sequence ID" value="MBK1788777.1"/>
    <property type="molecule type" value="Genomic_DNA"/>
</dbReference>
<protein>
    <submittedName>
        <fullName evidence="1">Pyridoxamine 5'-phosphate oxidase family protein</fullName>
    </submittedName>
</protein>
<comment type="caution">
    <text evidence="1">The sequence shown here is derived from an EMBL/GenBank/DDBJ whole genome shotgun (WGS) entry which is preliminary data.</text>
</comment>
<name>A0A934QZ55_9PSEU</name>
<organism evidence="1 2">
    <name type="scientific">Prauserella cavernicola</name>
    <dbReference type="NCBI Taxonomy" id="2800127"/>
    <lineage>
        <taxon>Bacteria</taxon>
        <taxon>Bacillati</taxon>
        <taxon>Actinomycetota</taxon>
        <taxon>Actinomycetes</taxon>
        <taxon>Pseudonocardiales</taxon>
        <taxon>Pseudonocardiaceae</taxon>
        <taxon>Prauserella</taxon>
    </lineage>
</organism>
<dbReference type="InterPro" id="IPR024747">
    <property type="entry name" value="Pyridox_Oxase-rel"/>
</dbReference>
<proteinExistence type="predicted"/>